<comment type="subcellular location">
    <subcellularLocation>
        <location evidence="2">Cell membrane</location>
    </subcellularLocation>
    <subcellularLocation>
        <location evidence="1">Membrane</location>
        <topology evidence="1">Single-pass membrane protein</topology>
    </subcellularLocation>
</comment>
<keyword evidence="9 13" id="KW-1133">Transmembrane helix</keyword>
<dbReference type="PRINTS" id="PR00019">
    <property type="entry name" value="LEURICHRPT"/>
</dbReference>
<dbReference type="FunFam" id="3.80.10.10:FF:000213">
    <property type="entry name" value="Tyrosine-sulfated glycopeptide receptor 1"/>
    <property type="match status" value="2"/>
</dbReference>
<keyword evidence="8" id="KW-0677">Repeat</keyword>
<dbReference type="Pfam" id="PF08263">
    <property type="entry name" value="LRRNT_2"/>
    <property type="match status" value="1"/>
</dbReference>
<keyword evidence="16" id="KW-1185">Reference proteome</keyword>
<dbReference type="InterPro" id="IPR053211">
    <property type="entry name" value="DNA_repair-toleration"/>
</dbReference>
<evidence type="ECO:0000256" key="2">
    <source>
        <dbReference type="ARBA" id="ARBA00004236"/>
    </source>
</evidence>
<dbReference type="Pfam" id="PF13516">
    <property type="entry name" value="LRR_6"/>
    <property type="match status" value="1"/>
</dbReference>
<dbReference type="AlphaFoldDB" id="A0A7J8LCZ6"/>
<comment type="caution">
    <text evidence="15">The sequence shown here is derived from an EMBL/GenBank/DDBJ whole genome shotgun (WGS) entry which is preliminary data.</text>
</comment>
<evidence type="ECO:0000313" key="15">
    <source>
        <dbReference type="EMBL" id="MBA0550249.1"/>
    </source>
</evidence>
<dbReference type="GO" id="GO:0005886">
    <property type="term" value="C:plasma membrane"/>
    <property type="evidence" value="ECO:0007669"/>
    <property type="project" value="UniProtKB-SubCell"/>
</dbReference>
<dbReference type="InterPro" id="IPR032675">
    <property type="entry name" value="LRR_dom_sf"/>
</dbReference>
<dbReference type="Pfam" id="PF13855">
    <property type="entry name" value="LRR_8"/>
    <property type="match status" value="3"/>
</dbReference>
<dbReference type="Gene3D" id="3.80.10.10">
    <property type="entry name" value="Ribonuclease Inhibitor"/>
    <property type="match status" value="4"/>
</dbReference>
<evidence type="ECO:0000256" key="1">
    <source>
        <dbReference type="ARBA" id="ARBA00004167"/>
    </source>
</evidence>
<dbReference type="SUPFAM" id="SSF52047">
    <property type="entry name" value="RNI-like"/>
    <property type="match status" value="2"/>
</dbReference>
<dbReference type="Proteomes" id="UP000593572">
    <property type="component" value="Unassembled WGS sequence"/>
</dbReference>
<keyword evidence="10 13" id="KW-0472">Membrane</keyword>
<keyword evidence="11" id="KW-0675">Receptor</keyword>
<dbReference type="SMART" id="SM00369">
    <property type="entry name" value="LRR_TYP"/>
    <property type="match status" value="10"/>
</dbReference>
<dbReference type="PANTHER" id="PTHR48060:SF21">
    <property type="entry name" value="L DOMAIN-LIKE PROTEIN"/>
    <property type="match status" value="1"/>
</dbReference>
<evidence type="ECO:0000256" key="9">
    <source>
        <dbReference type="ARBA" id="ARBA00022989"/>
    </source>
</evidence>
<comment type="similarity">
    <text evidence="3">Belongs to the RLP family.</text>
</comment>
<dbReference type="Pfam" id="PF00560">
    <property type="entry name" value="LRR_1"/>
    <property type="match status" value="10"/>
</dbReference>
<dbReference type="PROSITE" id="PS51450">
    <property type="entry name" value="LRR"/>
    <property type="match status" value="2"/>
</dbReference>
<dbReference type="InterPro" id="IPR013210">
    <property type="entry name" value="LRR_N_plant-typ"/>
</dbReference>
<dbReference type="FunFam" id="3.80.10.10:FF:000221">
    <property type="entry name" value="Leucine-rich repeat receptor-like protein kinase PXL1"/>
    <property type="match status" value="1"/>
</dbReference>
<keyword evidence="5" id="KW-0433">Leucine-rich repeat</keyword>
<evidence type="ECO:0000256" key="6">
    <source>
        <dbReference type="ARBA" id="ARBA00022692"/>
    </source>
</evidence>
<dbReference type="InterPro" id="IPR001611">
    <property type="entry name" value="Leu-rich_rpt"/>
</dbReference>
<evidence type="ECO:0000256" key="8">
    <source>
        <dbReference type="ARBA" id="ARBA00022737"/>
    </source>
</evidence>
<evidence type="ECO:0000256" key="12">
    <source>
        <dbReference type="ARBA" id="ARBA00023180"/>
    </source>
</evidence>
<dbReference type="SMART" id="SM00365">
    <property type="entry name" value="LRR_SD22"/>
    <property type="match status" value="10"/>
</dbReference>
<evidence type="ECO:0000256" key="4">
    <source>
        <dbReference type="ARBA" id="ARBA00022475"/>
    </source>
</evidence>
<evidence type="ECO:0000256" key="10">
    <source>
        <dbReference type="ARBA" id="ARBA00023136"/>
    </source>
</evidence>
<feature type="transmembrane region" description="Helical" evidence="13">
    <location>
        <begin position="934"/>
        <end position="952"/>
    </location>
</feature>
<dbReference type="FunFam" id="3.80.10.10:FF:000719">
    <property type="entry name" value="MDIS1-interacting receptor like kinase 2 isoform A"/>
    <property type="match status" value="1"/>
</dbReference>
<dbReference type="EMBL" id="JABEZX010000002">
    <property type="protein sequence ID" value="MBA0550249.1"/>
    <property type="molecule type" value="Genomic_DNA"/>
</dbReference>
<feature type="domain" description="Leucine-rich repeat-containing N-terminal plant-type" evidence="14">
    <location>
        <begin position="55"/>
        <end position="91"/>
    </location>
</feature>
<dbReference type="FunFam" id="3.80.10.10:FF:000129">
    <property type="entry name" value="Leucine-rich repeat receptor-like kinase"/>
    <property type="match status" value="1"/>
</dbReference>
<protein>
    <recommendedName>
        <fullName evidence="14">Leucine-rich repeat-containing N-terminal plant-type domain-containing protein</fullName>
    </recommendedName>
</protein>
<keyword evidence="7" id="KW-0732">Signal</keyword>
<dbReference type="InterPro" id="IPR003591">
    <property type="entry name" value="Leu-rich_rpt_typical-subtyp"/>
</dbReference>
<evidence type="ECO:0000256" key="13">
    <source>
        <dbReference type="SAM" id="Phobius"/>
    </source>
</evidence>
<organism evidence="15 16">
    <name type="scientific">Gossypium lobatum</name>
    <dbReference type="NCBI Taxonomy" id="34289"/>
    <lineage>
        <taxon>Eukaryota</taxon>
        <taxon>Viridiplantae</taxon>
        <taxon>Streptophyta</taxon>
        <taxon>Embryophyta</taxon>
        <taxon>Tracheophyta</taxon>
        <taxon>Spermatophyta</taxon>
        <taxon>Magnoliopsida</taxon>
        <taxon>eudicotyledons</taxon>
        <taxon>Gunneridae</taxon>
        <taxon>Pentapetalae</taxon>
        <taxon>rosids</taxon>
        <taxon>malvids</taxon>
        <taxon>Malvales</taxon>
        <taxon>Malvaceae</taxon>
        <taxon>Malvoideae</taxon>
        <taxon>Gossypium</taxon>
    </lineage>
</organism>
<name>A0A7J8LCZ6_9ROSI</name>
<dbReference type="PANTHER" id="PTHR48060">
    <property type="entry name" value="DNA DAMAGE-REPAIR/TOLERATION PROTEIN DRT100"/>
    <property type="match status" value="1"/>
</dbReference>
<gene>
    <name evidence="15" type="ORF">Golob_021211</name>
</gene>
<proteinExistence type="inferred from homology"/>
<evidence type="ECO:0000256" key="3">
    <source>
        <dbReference type="ARBA" id="ARBA00009592"/>
    </source>
</evidence>
<keyword evidence="12" id="KW-0325">Glycoprotein</keyword>
<sequence>MEFPNQAIPTPCTAHNLFPDMEKMWKKGGKSNPVLFMLALSLLLPPFSLSQGDHELGLLLSFKSSVNDPLGFLSNWNSSVPFCMWQGITCNSFSHVKAIELAHKNITGTISSSIFHLPSIEIINLSINWLSGEIPNDMASSPSLRYLNLSNNNFIGPIPNCSVSLESLDLSNNMISGEISAEIGLCWSLKTLDLGGNYLVGKIPTSISNISSLQFLTLASNDLSGQIPSEIGRLKSLNWIYIDRNHFSGKIPEEIGNLVSLNHLDLAWNNLSGQIPSSLGNLSDLHYLYLWGNKLTGWLPTPLFRLKMLTELDLSGNHLSGEIPQLIIELQNLKLLQLMLNSFTGKIPNAVASLPRLQVLQLWSNQLSGEIPNYLGTQSDLTILDLSMNNLSGKIPDELCHSGHLVTLGLFSNSLQGQIPRSLNTCKSLEDIHLRQNRLGNDEGIVELDMFSNLPNLRFLDLSYNGVSVSSSINSSYTWPNLQHLSLASCSLKEFPRFLKGSKHLMSLDLSDNKIHGQIPKWMLNKGLETLSYLNLSHNFLTHIERLPWENMKTLDLHSNFIQGAPPVPPLTVSFFSISNNSLVGQLSSLICNRTSLEILDLSYNNLNGTIPPCLGNFSKRLSVLDLRMNRFQGTIPDTFDKKCGLNNINFNGNELEGSIPPSLVHCRNMQVLDLGNNKIKDTFPRWLETLPEMQVLVLRSNKLHSFLPSPMVNHSFPVLRILDLANNDFAGPLPKGYVENMKGMWNLDEQGTSSYMGTRNFSYHYSVSLTIKGFEIKLEKILTIFTSIDLSNNMFVGEISSFVGQHNSLRGLNLSHNSFSDQIPESIGNLTQLEWLDLSSNKLNGQIPHNLADLTFLAFLNLSDNRLTGPIPQGKQFNTFENASYHGNIGLCGFPLSRGCNADGGQAPPPSSIFKEAHDELLTVTSFVLKGALIGYGCGLPVGVVIGYVAVKTGRAKWLLKLAQGKCH</sequence>
<accession>A0A7J8LCZ6</accession>
<evidence type="ECO:0000259" key="14">
    <source>
        <dbReference type="Pfam" id="PF08263"/>
    </source>
</evidence>
<evidence type="ECO:0000256" key="7">
    <source>
        <dbReference type="ARBA" id="ARBA00022729"/>
    </source>
</evidence>
<evidence type="ECO:0000313" key="16">
    <source>
        <dbReference type="Proteomes" id="UP000593572"/>
    </source>
</evidence>
<reference evidence="15 16" key="1">
    <citation type="journal article" date="2019" name="Genome Biol. Evol.">
        <title>Insights into the evolution of the New World diploid cottons (Gossypium, subgenus Houzingenia) based on genome sequencing.</title>
        <authorList>
            <person name="Grover C.E."/>
            <person name="Arick M.A. 2nd"/>
            <person name="Thrash A."/>
            <person name="Conover J.L."/>
            <person name="Sanders W.S."/>
            <person name="Peterson D.G."/>
            <person name="Frelichowski J.E."/>
            <person name="Scheffler J.A."/>
            <person name="Scheffler B.E."/>
            <person name="Wendel J.F."/>
        </authorList>
    </citation>
    <scope>NUCLEOTIDE SEQUENCE [LARGE SCALE GENOMIC DNA]</scope>
    <source>
        <strain evidence="15">157</strain>
        <tissue evidence="15">Leaf</tissue>
    </source>
</reference>
<keyword evidence="4" id="KW-1003">Cell membrane</keyword>
<evidence type="ECO:0000256" key="11">
    <source>
        <dbReference type="ARBA" id="ARBA00023170"/>
    </source>
</evidence>
<keyword evidence="6 13" id="KW-0812">Transmembrane</keyword>
<evidence type="ECO:0000256" key="5">
    <source>
        <dbReference type="ARBA" id="ARBA00022614"/>
    </source>
</evidence>